<dbReference type="PANTHER" id="PTHR43130">
    <property type="entry name" value="ARAC-FAMILY TRANSCRIPTIONAL REGULATOR"/>
    <property type="match status" value="1"/>
</dbReference>
<keyword evidence="6" id="KW-1185">Reference proteome</keyword>
<organism evidence="5 6">
    <name type="scientific">Microbulbifer taiwanensis</name>
    <dbReference type="NCBI Taxonomy" id="986746"/>
    <lineage>
        <taxon>Bacteria</taxon>
        <taxon>Pseudomonadati</taxon>
        <taxon>Pseudomonadota</taxon>
        <taxon>Gammaproteobacteria</taxon>
        <taxon>Cellvibrionales</taxon>
        <taxon>Microbulbiferaceae</taxon>
        <taxon>Microbulbifer</taxon>
    </lineage>
</organism>
<evidence type="ECO:0000256" key="1">
    <source>
        <dbReference type="ARBA" id="ARBA00023015"/>
    </source>
</evidence>
<dbReference type="InterPro" id="IPR029062">
    <property type="entry name" value="Class_I_gatase-like"/>
</dbReference>
<dbReference type="Pfam" id="PF12833">
    <property type="entry name" value="HTH_18"/>
    <property type="match status" value="1"/>
</dbReference>
<name>A0ABW1YIR5_9GAMM</name>
<reference evidence="6" key="1">
    <citation type="journal article" date="2019" name="Int. J. Syst. Evol. Microbiol.">
        <title>The Global Catalogue of Microorganisms (GCM) 10K type strain sequencing project: providing services to taxonomists for standard genome sequencing and annotation.</title>
        <authorList>
            <consortium name="The Broad Institute Genomics Platform"/>
            <consortium name="The Broad Institute Genome Sequencing Center for Infectious Disease"/>
            <person name="Wu L."/>
            <person name="Ma J."/>
        </authorList>
    </citation>
    <scope>NUCLEOTIDE SEQUENCE [LARGE SCALE GENOMIC DNA]</scope>
    <source>
        <strain evidence="6">CGMCC 1.13718</strain>
    </source>
</reference>
<dbReference type="RefSeq" id="WP_193193085.1">
    <property type="nucleotide sequence ID" value="NZ_JACZFR010000037.1"/>
</dbReference>
<feature type="domain" description="HTH araC/xylS-type" evidence="4">
    <location>
        <begin position="233"/>
        <end position="331"/>
    </location>
</feature>
<evidence type="ECO:0000313" key="6">
    <source>
        <dbReference type="Proteomes" id="UP001596425"/>
    </source>
</evidence>
<evidence type="ECO:0000313" key="5">
    <source>
        <dbReference type="EMBL" id="MFC6631798.1"/>
    </source>
</evidence>
<comment type="caution">
    <text evidence="5">The sequence shown here is derived from an EMBL/GenBank/DDBJ whole genome shotgun (WGS) entry which is preliminary data.</text>
</comment>
<dbReference type="PROSITE" id="PS00041">
    <property type="entry name" value="HTH_ARAC_FAMILY_1"/>
    <property type="match status" value="1"/>
</dbReference>
<dbReference type="EMBL" id="JBHSVR010000001">
    <property type="protein sequence ID" value="MFC6631798.1"/>
    <property type="molecule type" value="Genomic_DNA"/>
</dbReference>
<dbReference type="PROSITE" id="PS01124">
    <property type="entry name" value="HTH_ARAC_FAMILY_2"/>
    <property type="match status" value="1"/>
</dbReference>
<dbReference type="SUPFAM" id="SSF52317">
    <property type="entry name" value="Class I glutamine amidotransferase-like"/>
    <property type="match status" value="1"/>
</dbReference>
<proteinExistence type="predicted"/>
<dbReference type="PANTHER" id="PTHR43130:SF3">
    <property type="entry name" value="HTH-TYPE TRANSCRIPTIONAL REGULATOR RV1931C"/>
    <property type="match status" value="1"/>
</dbReference>
<dbReference type="InterPro" id="IPR009057">
    <property type="entry name" value="Homeodomain-like_sf"/>
</dbReference>
<evidence type="ECO:0000256" key="3">
    <source>
        <dbReference type="ARBA" id="ARBA00023163"/>
    </source>
</evidence>
<dbReference type="InterPro" id="IPR018062">
    <property type="entry name" value="HTH_AraC-typ_CS"/>
</dbReference>
<keyword evidence="3" id="KW-0804">Transcription</keyword>
<keyword evidence="1" id="KW-0805">Transcription regulation</keyword>
<gene>
    <name evidence="5" type="ORF">ACFQBM_00820</name>
</gene>
<dbReference type="InterPro" id="IPR052158">
    <property type="entry name" value="INH-QAR"/>
</dbReference>
<dbReference type="SMART" id="SM00342">
    <property type="entry name" value="HTH_ARAC"/>
    <property type="match status" value="1"/>
</dbReference>
<dbReference type="Gene3D" id="1.10.10.60">
    <property type="entry name" value="Homeodomain-like"/>
    <property type="match status" value="2"/>
</dbReference>
<keyword evidence="2" id="KW-0238">DNA-binding</keyword>
<evidence type="ECO:0000256" key="2">
    <source>
        <dbReference type="ARBA" id="ARBA00023125"/>
    </source>
</evidence>
<sequence length="353" mass="39562">MESSQISVAILVMREASASTIYGMHDLFKSANRDWQKMLNRGSGKESIYPILVSNDGLPLSVDSGVNIVPDTSLEKCPEVEVICIPDVMPSPREFGSELFSEVLLDWLRKRYSKGAIIAASCSGPMLLAEAGLLDGFDATVHWAWCGMMRNRYPKITVQEDRSLVISGSEQRLIMGGAGTSWMDVALYVIARTINMEVAIQVARVWLIDWHSIGQQPFACLSKTQKVEDGLVARCQMWIEENYTIANPVLAMVQLSGLSEKNFEDRFSMATGMAPIEYVNALRLEEAKRLLESSELSVENITNEVGYDDLNFFNSYFTRKVQMSPEQYRKHFGLVRKLIAKEITSLPSDADFT</sequence>
<dbReference type="SUPFAM" id="SSF46689">
    <property type="entry name" value="Homeodomain-like"/>
    <property type="match status" value="1"/>
</dbReference>
<dbReference type="Pfam" id="PF01965">
    <property type="entry name" value="DJ-1_PfpI"/>
    <property type="match status" value="1"/>
</dbReference>
<protein>
    <submittedName>
        <fullName evidence="5">GlxA family transcriptional regulator</fullName>
    </submittedName>
</protein>
<dbReference type="Proteomes" id="UP001596425">
    <property type="component" value="Unassembled WGS sequence"/>
</dbReference>
<evidence type="ECO:0000259" key="4">
    <source>
        <dbReference type="PROSITE" id="PS01124"/>
    </source>
</evidence>
<dbReference type="InterPro" id="IPR002818">
    <property type="entry name" value="DJ-1/PfpI"/>
</dbReference>
<accession>A0ABW1YIR5</accession>
<dbReference type="InterPro" id="IPR018060">
    <property type="entry name" value="HTH_AraC"/>
</dbReference>
<dbReference type="Gene3D" id="3.40.50.880">
    <property type="match status" value="1"/>
</dbReference>